<dbReference type="GO" id="GO:0005988">
    <property type="term" value="P:lactose metabolic process"/>
    <property type="evidence" value="ECO:0007669"/>
    <property type="project" value="UniProtKB-KW"/>
</dbReference>
<keyword evidence="6" id="KW-0423">Lactose metabolism</keyword>
<proteinExistence type="inferred from homology"/>
<protein>
    <recommendedName>
        <fullName evidence="6">Tagatose-6-phosphate kinase</fullName>
        <ecNumber evidence="6">2.7.1.144</ecNumber>
    </recommendedName>
</protein>
<keyword evidence="4 8" id="KW-0418">Kinase</keyword>
<dbReference type="GO" id="GO:0005829">
    <property type="term" value="C:cytosol"/>
    <property type="evidence" value="ECO:0007669"/>
    <property type="project" value="TreeGrafter"/>
</dbReference>
<keyword evidence="5 6" id="KW-0067">ATP-binding</keyword>
<gene>
    <name evidence="8" type="ORF">HMPREF9013_1282</name>
</gene>
<evidence type="ECO:0000313" key="9">
    <source>
        <dbReference type="Proteomes" id="UP000005017"/>
    </source>
</evidence>
<reference evidence="9" key="1">
    <citation type="submission" date="2009-12" db="EMBL/GenBank/DDBJ databases">
        <title>Sequence of Clostridiales genomosp. BVAB3 str. UPII9-5.</title>
        <authorList>
            <person name="Madupu R."/>
            <person name="Durkin A.S."/>
            <person name="Torralba M."/>
            <person name="Methe B."/>
            <person name="Sutton G.G."/>
            <person name="Strausberg R.L."/>
            <person name="Nelson K.E."/>
        </authorList>
    </citation>
    <scope>NUCLEOTIDE SEQUENCE [LARGE SCALE GENOMIC DNA]</scope>
    <source>
        <strain evidence="9">W1219</strain>
    </source>
</reference>
<dbReference type="GO" id="GO:2001059">
    <property type="term" value="P:D-tagatose 6-phosphate catabolic process"/>
    <property type="evidence" value="ECO:0007669"/>
    <property type="project" value="UniProtKB-UniPathway"/>
</dbReference>
<evidence type="ECO:0000313" key="8">
    <source>
        <dbReference type="EMBL" id="EFC05579.1"/>
    </source>
</evidence>
<dbReference type="Proteomes" id="UP000005017">
    <property type="component" value="Unassembled WGS sequence"/>
</dbReference>
<keyword evidence="9" id="KW-1185">Reference proteome</keyword>
<dbReference type="PIRSF" id="PIRSF000535">
    <property type="entry name" value="1PFK/6PFK/LacC"/>
    <property type="match status" value="1"/>
</dbReference>
<evidence type="ECO:0000256" key="5">
    <source>
        <dbReference type="ARBA" id="ARBA00022840"/>
    </source>
</evidence>
<dbReference type="Gene3D" id="3.40.1190.20">
    <property type="match status" value="1"/>
</dbReference>
<evidence type="ECO:0000256" key="4">
    <source>
        <dbReference type="ARBA" id="ARBA00022777"/>
    </source>
</evidence>
<dbReference type="Pfam" id="PF00294">
    <property type="entry name" value="PfkB"/>
    <property type="match status" value="1"/>
</dbReference>
<dbReference type="eggNOG" id="COG1105">
    <property type="taxonomic scope" value="Bacteria"/>
</dbReference>
<dbReference type="RefSeq" id="WP_006627280.1">
    <property type="nucleotide sequence ID" value="NZ_ADFR01000009.1"/>
</dbReference>
<dbReference type="CDD" id="cd01164">
    <property type="entry name" value="FruK_PfkB_like"/>
    <property type="match status" value="1"/>
</dbReference>
<dbReference type="EMBL" id="ADFR01000009">
    <property type="protein sequence ID" value="EFC05579.1"/>
    <property type="molecule type" value="Genomic_DNA"/>
</dbReference>
<keyword evidence="3 6" id="KW-0547">Nucleotide-binding</keyword>
<evidence type="ECO:0000256" key="1">
    <source>
        <dbReference type="ARBA" id="ARBA00005380"/>
    </source>
</evidence>
<dbReference type="PANTHER" id="PTHR46566:SF1">
    <property type="entry name" value="1-PHOSPHOFRUCTOKINASE"/>
    <property type="match status" value="1"/>
</dbReference>
<dbReference type="PANTHER" id="PTHR46566">
    <property type="entry name" value="1-PHOSPHOFRUCTOKINASE-RELATED"/>
    <property type="match status" value="1"/>
</dbReference>
<dbReference type="GO" id="GO:0008443">
    <property type="term" value="F:phosphofructokinase activity"/>
    <property type="evidence" value="ECO:0007669"/>
    <property type="project" value="TreeGrafter"/>
</dbReference>
<name>D2MPG7_9FIRM</name>
<comment type="catalytic activity">
    <reaction evidence="6">
        <text>D-tagatofuranose 6-phosphate + ATP = D-tagatofuranose 1,6-bisphosphate + ADP + H(+)</text>
        <dbReference type="Rhea" id="RHEA:12420"/>
        <dbReference type="ChEBI" id="CHEBI:15378"/>
        <dbReference type="ChEBI" id="CHEBI:30616"/>
        <dbReference type="ChEBI" id="CHEBI:58694"/>
        <dbReference type="ChEBI" id="CHEBI:58695"/>
        <dbReference type="ChEBI" id="CHEBI:456216"/>
        <dbReference type="EC" id="2.7.1.144"/>
    </reaction>
</comment>
<sequence length="310" mass="34557">MIGTCTLNPSLDYYLEFEKEIELGKTNRSNLEYYEAGGKGVNVSIVLNNLHIPSRAFGFLGGFTKDFYISLLQKYEQIRPSFVYIDGMTRINVKAHAPTHTNYNAAGPYITHDDMKSLAEKVSSLYEGDYFVLAGSTPSYLENEVVDILCHEAEDGVKLVLDDCDSMIVEKSLSFKPFLVKFNLEEYQEKVGHSVSRDELVAHGQSLLAKGACHVIILESKKNALYISEEGSFKAPLSDGEQRVNTVGVGDSIVAGFLMNYQRSYDGMESFRFAAGCGSATAYSKSLATMERINQQFESIEVTRLEDEKE</sequence>
<dbReference type="OrthoDB" id="9801219at2"/>
<feature type="domain" description="Carbohydrate kinase PfkB" evidence="7">
    <location>
        <begin position="29"/>
        <end position="288"/>
    </location>
</feature>
<dbReference type="STRING" id="679192.HMPREF9013_1282"/>
<comment type="similarity">
    <text evidence="1">Belongs to the carbohydrate kinase pfkB family.</text>
</comment>
<dbReference type="InterPro" id="IPR017583">
    <property type="entry name" value="Tagatose/fructose_Pkinase"/>
</dbReference>
<dbReference type="SUPFAM" id="SSF53613">
    <property type="entry name" value="Ribokinase-like"/>
    <property type="match status" value="1"/>
</dbReference>
<evidence type="ECO:0000256" key="6">
    <source>
        <dbReference type="PIRNR" id="PIRNR000535"/>
    </source>
</evidence>
<dbReference type="GO" id="GO:0005524">
    <property type="term" value="F:ATP binding"/>
    <property type="evidence" value="ECO:0007669"/>
    <property type="project" value="UniProtKB-KW"/>
</dbReference>
<keyword evidence="2 6" id="KW-0808">Transferase</keyword>
<evidence type="ECO:0000256" key="2">
    <source>
        <dbReference type="ARBA" id="ARBA00022679"/>
    </source>
</evidence>
<comment type="similarity">
    <text evidence="6">Belongs to the carbohydrate kinase PfkB family. LacC subfamily.</text>
</comment>
<evidence type="ECO:0000256" key="3">
    <source>
        <dbReference type="ARBA" id="ARBA00022741"/>
    </source>
</evidence>
<dbReference type="AlphaFoldDB" id="D2MPG7"/>
<organism evidence="8 9">
    <name type="scientific">Bulleidia extructa W1219</name>
    <dbReference type="NCBI Taxonomy" id="679192"/>
    <lineage>
        <taxon>Bacteria</taxon>
        <taxon>Bacillati</taxon>
        <taxon>Bacillota</taxon>
        <taxon>Erysipelotrichia</taxon>
        <taxon>Erysipelotrichales</taxon>
        <taxon>Erysipelotrichaceae</taxon>
        <taxon>Bulleidia</taxon>
    </lineage>
</organism>
<comment type="caution">
    <text evidence="8">The sequence shown here is derived from an EMBL/GenBank/DDBJ whole genome shotgun (WGS) entry which is preliminary data.</text>
</comment>
<dbReference type="InterPro" id="IPR011611">
    <property type="entry name" value="PfkB_dom"/>
</dbReference>
<comment type="pathway">
    <text evidence="6">Carbohydrate metabolism; D-tagatose 6-phosphate degradation; D-glyceraldehyde 3-phosphate and glycerone phosphate from D-tagatose 6-phosphate: step 1/2.</text>
</comment>
<dbReference type="InterPro" id="IPR029056">
    <property type="entry name" value="Ribokinase-like"/>
</dbReference>
<dbReference type="GO" id="GO:0009024">
    <property type="term" value="F:tagatose-6-phosphate kinase activity"/>
    <property type="evidence" value="ECO:0007669"/>
    <property type="project" value="UniProtKB-EC"/>
</dbReference>
<accession>D2MPG7</accession>
<dbReference type="UniPathway" id="UPA00704">
    <property type="reaction ID" value="UER00715"/>
</dbReference>
<dbReference type="NCBIfam" id="TIGR03168">
    <property type="entry name" value="1-PFK"/>
    <property type="match status" value="1"/>
</dbReference>
<dbReference type="EC" id="2.7.1.144" evidence="6"/>
<evidence type="ECO:0000259" key="7">
    <source>
        <dbReference type="Pfam" id="PF00294"/>
    </source>
</evidence>